<evidence type="ECO:0000256" key="1">
    <source>
        <dbReference type="ARBA" id="ARBA00023125"/>
    </source>
</evidence>
<evidence type="ECO:0000256" key="2">
    <source>
        <dbReference type="PROSITE-ProRule" id="PRU00335"/>
    </source>
</evidence>
<dbReference type="InterPro" id="IPR009057">
    <property type="entry name" value="Homeodomain-like_sf"/>
</dbReference>
<dbReference type="InterPro" id="IPR036271">
    <property type="entry name" value="Tet_transcr_reg_TetR-rel_C_sf"/>
</dbReference>
<feature type="domain" description="HTH tetR-type" evidence="3">
    <location>
        <begin position="10"/>
        <end position="70"/>
    </location>
</feature>
<sequence>MAAGRKRDAAATRSAILASARRAFARSGYDGAGVREIAEGAGVTAMMVNRYFGSKERLFAAVIADVMAGPSILTPENLDAADLAARMAAILVDITKAGDTPLDGFLIMLYSASSERAADIGREEIERHYHRTLTAALPGDLAAERAGVLLAIVAGMQVMRQMIGLPALAGADPEVLRKLLEPVFAQLLSKPFQHKD</sequence>
<dbReference type="SUPFAM" id="SSF46689">
    <property type="entry name" value="Homeodomain-like"/>
    <property type="match status" value="1"/>
</dbReference>
<keyword evidence="5" id="KW-1185">Reference proteome</keyword>
<proteinExistence type="predicted"/>
<evidence type="ECO:0000313" key="4">
    <source>
        <dbReference type="EMBL" id="MDQ7904422.1"/>
    </source>
</evidence>
<dbReference type="PANTHER" id="PTHR30055:SF235">
    <property type="entry name" value="TRANSCRIPTIONAL REGULATORY PROTEIN"/>
    <property type="match status" value="1"/>
</dbReference>
<dbReference type="Pfam" id="PF17920">
    <property type="entry name" value="TetR_C_16"/>
    <property type="match status" value="1"/>
</dbReference>
<evidence type="ECO:0000259" key="3">
    <source>
        <dbReference type="PROSITE" id="PS50977"/>
    </source>
</evidence>
<dbReference type="InterPro" id="IPR050109">
    <property type="entry name" value="HTH-type_TetR-like_transc_reg"/>
</dbReference>
<dbReference type="EMBL" id="JAVHUY010000006">
    <property type="protein sequence ID" value="MDQ7904422.1"/>
    <property type="molecule type" value="Genomic_DNA"/>
</dbReference>
<dbReference type="Proteomes" id="UP001230908">
    <property type="component" value="Unassembled WGS sequence"/>
</dbReference>
<feature type="DNA-binding region" description="H-T-H motif" evidence="2">
    <location>
        <begin position="33"/>
        <end position="52"/>
    </location>
</feature>
<dbReference type="PRINTS" id="PR00455">
    <property type="entry name" value="HTHTETR"/>
</dbReference>
<reference evidence="4 5" key="1">
    <citation type="submission" date="2023-08" db="EMBL/GenBank/DDBJ databases">
        <title>Phytohabitans sansha sp. nov., isolated from marine sediment.</title>
        <authorList>
            <person name="Zhao Y."/>
            <person name="Yi K."/>
        </authorList>
    </citation>
    <scope>NUCLEOTIDE SEQUENCE [LARGE SCALE GENOMIC DNA]</scope>
    <source>
        <strain evidence="4 5">ZYX-F-186</strain>
    </source>
</reference>
<dbReference type="Pfam" id="PF00440">
    <property type="entry name" value="TetR_N"/>
    <property type="match status" value="1"/>
</dbReference>
<organism evidence="4 5">
    <name type="scientific">Phytohabitans maris</name>
    <dbReference type="NCBI Taxonomy" id="3071409"/>
    <lineage>
        <taxon>Bacteria</taxon>
        <taxon>Bacillati</taxon>
        <taxon>Actinomycetota</taxon>
        <taxon>Actinomycetes</taxon>
        <taxon>Micromonosporales</taxon>
        <taxon>Micromonosporaceae</taxon>
    </lineage>
</organism>
<dbReference type="PROSITE" id="PS50977">
    <property type="entry name" value="HTH_TETR_2"/>
    <property type="match status" value="1"/>
</dbReference>
<accession>A0ABU0ZBJ5</accession>
<dbReference type="PANTHER" id="PTHR30055">
    <property type="entry name" value="HTH-TYPE TRANSCRIPTIONAL REGULATOR RUTR"/>
    <property type="match status" value="1"/>
</dbReference>
<dbReference type="RefSeq" id="WP_308711697.1">
    <property type="nucleotide sequence ID" value="NZ_JAVHUY010000006.1"/>
</dbReference>
<dbReference type="InterPro" id="IPR041678">
    <property type="entry name" value="TetR_C_16"/>
</dbReference>
<dbReference type="SUPFAM" id="SSF48498">
    <property type="entry name" value="Tetracyclin repressor-like, C-terminal domain"/>
    <property type="match status" value="1"/>
</dbReference>
<dbReference type="Gene3D" id="1.10.357.10">
    <property type="entry name" value="Tetracycline Repressor, domain 2"/>
    <property type="match status" value="1"/>
</dbReference>
<gene>
    <name evidence="4" type="ORF">RB614_07780</name>
</gene>
<dbReference type="InterPro" id="IPR001647">
    <property type="entry name" value="HTH_TetR"/>
</dbReference>
<evidence type="ECO:0000313" key="5">
    <source>
        <dbReference type="Proteomes" id="UP001230908"/>
    </source>
</evidence>
<protein>
    <submittedName>
        <fullName evidence="4">TetR family transcriptional regulator</fullName>
    </submittedName>
</protein>
<keyword evidence="1 2" id="KW-0238">DNA-binding</keyword>
<comment type="caution">
    <text evidence="4">The sequence shown here is derived from an EMBL/GenBank/DDBJ whole genome shotgun (WGS) entry which is preliminary data.</text>
</comment>
<name>A0ABU0ZBJ5_9ACTN</name>